<name>A0A7J7NCQ5_9MAGN</name>
<dbReference type="OrthoDB" id="65569at2759"/>
<dbReference type="EMBL" id="JACGCM010000923">
    <property type="protein sequence ID" value="KAF6164638.1"/>
    <property type="molecule type" value="Genomic_DNA"/>
</dbReference>
<dbReference type="AlphaFoldDB" id="A0A7J7NCQ5"/>
<dbReference type="PANTHER" id="PTHR10353:SF310">
    <property type="entry name" value="BETA-GLUCOSIDASE 42"/>
    <property type="match status" value="1"/>
</dbReference>
<dbReference type="Proteomes" id="UP000541444">
    <property type="component" value="Unassembled WGS sequence"/>
</dbReference>
<gene>
    <name evidence="3" type="ORF">GIB67_032866</name>
</gene>
<dbReference type="Gene3D" id="3.20.20.80">
    <property type="entry name" value="Glycosidases"/>
    <property type="match status" value="2"/>
</dbReference>
<dbReference type="GO" id="GO:0008422">
    <property type="term" value="F:beta-glucosidase activity"/>
    <property type="evidence" value="ECO:0007669"/>
    <property type="project" value="TreeGrafter"/>
</dbReference>
<evidence type="ECO:0000256" key="2">
    <source>
        <dbReference type="RuleBase" id="RU003690"/>
    </source>
</evidence>
<dbReference type="SUPFAM" id="SSF51445">
    <property type="entry name" value="(Trans)glycosidases"/>
    <property type="match status" value="2"/>
</dbReference>
<keyword evidence="4" id="KW-1185">Reference proteome</keyword>
<accession>A0A7J7NCQ5</accession>
<dbReference type="Pfam" id="PF00232">
    <property type="entry name" value="Glyco_hydro_1"/>
    <property type="match status" value="2"/>
</dbReference>
<evidence type="ECO:0000313" key="3">
    <source>
        <dbReference type="EMBL" id="KAF6164638.1"/>
    </source>
</evidence>
<dbReference type="PRINTS" id="PR00131">
    <property type="entry name" value="GLHYDRLASE1"/>
</dbReference>
<reference evidence="3 4" key="1">
    <citation type="journal article" date="2020" name="IScience">
        <title>Genome Sequencing of the Endangered Kingdonia uniflora (Circaeasteraceae, Ranunculales) Reveals Potential Mechanisms of Evolutionary Specialization.</title>
        <authorList>
            <person name="Sun Y."/>
            <person name="Deng T."/>
            <person name="Zhang A."/>
            <person name="Moore M.J."/>
            <person name="Landis J.B."/>
            <person name="Lin N."/>
            <person name="Zhang H."/>
            <person name="Zhang X."/>
            <person name="Huang J."/>
            <person name="Zhang X."/>
            <person name="Sun H."/>
            <person name="Wang H."/>
        </authorList>
    </citation>
    <scope>NUCLEOTIDE SEQUENCE [LARGE SCALE GENOMIC DNA]</scope>
    <source>
        <strain evidence="3">TB1705</strain>
        <tissue evidence="3">Leaf</tissue>
    </source>
</reference>
<comment type="similarity">
    <text evidence="1 2">Belongs to the glycosyl hydrolase 1 family.</text>
</comment>
<evidence type="ECO:0000313" key="4">
    <source>
        <dbReference type="Proteomes" id="UP000541444"/>
    </source>
</evidence>
<dbReference type="InterPro" id="IPR001360">
    <property type="entry name" value="Glyco_hydro_1"/>
</dbReference>
<dbReference type="GO" id="GO:0005975">
    <property type="term" value="P:carbohydrate metabolic process"/>
    <property type="evidence" value="ECO:0007669"/>
    <property type="project" value="InterPro"/>
</dbReference>
<evidence type="ECO:0008006" key="5">
    <source>
        <dbReference type="Google" id="ProtNLM"/>
    </source>
</evidence>
<organism evidence="3 4">
    <name type="scientific">Kingdonia uniflora</name>
    <dbReference type="NCBI Taxonomy" id="39325"/>
    <lineage>
        <taxon>Eukaryota</taxon>
        <taxon>Viridiplantae</taxon>
        <taxon>Streptophyta</taxon>
        <taxon>Embryophyta</taxon>
        <taxon>Tracheophyta</taxon>
        <taxon>Spermatophyta</taxon>
        <taxon>Magnoliopsida</taxon>
        <taxon>Ranunculales</taxon>
        <taxon>Circaeasteraceae</taxon>
        <taxon>Kingdonia</taxon>
    </lineage>
</organism>
<protein>
    <recommendedName>
        <fullName evidence="5">Beta-glucosidase</fullName>
    </recommendedName>
</protein>
<dbReference type="InterPro" id="IPR017853">
    <property type="entry name" value="GH"/>
</dbReference>
<dbReference type="PANTHER" id="PTHR10353">
    <property type="entry name" value="GLYCOSYL HYDROLASE"/>
    <property type="match status" value="1"/>
</dbReference>
<evidence type="ECO:0000256" key="1">
    <source>
        <dbReference type="ARBA" id="ARBA00010838"/>
    </source>
</evidence>
<sequence>MVFPSQVFPNWNDLIQSPRRAAKIPGSGWKYFSIYAETCFSCFGDRVKSWVTFNEPLQTAVNGYGTGIMAPGRSENSSTEPYLAAHYQLLAHAAAVSIYRKNFKAQQGGEIGLVVDCEWAEAFSDKMEDKIAAARRLDFQLGWFLDPIYYGDYPETMRKRLGNRLPKFSEKDKEILKNSADFVGLNHYTSRFIAHITTNPEHNDFYEAQQIERIEKWPGGEVIGERAASEWLFVVPWGIEKVLNYIAQRYHNPPIYVTENGGPRSWRIARNIHWDNTERVRKFHLPKGDDASCMGKEISGLRLQFFSEMNMASIGKCERYGHYDSSHVNCGASGRRQRPKCKRFENRNFTVRLMSGLWMNLGHKRWLTKRRLLKRFDCVKGDLTKSSLFLLGWLKSEQRIKTYRHGCGCFMDVDASCLPCGIADDTIYHLLLRCPFALKVVFYGINPTAGNSLLQRKNKGMDDEDSSTTPLHEVLDDKQRLGYFKGYLAAVAQSIRDGADIRGYFAWSFVDNFEWAQGYTKRFGLVYVDYENGLSRHPKSSALWFSRFLKAEGKNEKID</sequence>
<proteinExistence type="inferred from homology"/>
<comment type="caution">
    <text evidence="3">The sequence shown here is derived from an EMBL/GenBank/DDBJ whole genome shotgun (WGS) entry which is preliminary data.</text>
</comment>